<evidence type="ECO:0000256" key="2">
    <source>
        <dbReference type="ARBA" id="ARBA00008873"/>
    </source>
</evidence>
<dbReference type="AlphaFoldDB" id="A0A3B4E1R9"/>
<feature type="transmembrane region" description="Helical" evidence="8">
    <location>
        <begin position="78"/>
        <end position="100"/>
    </location>
</feature>
<feature type="transmembrane region" description="Helical" evidence="8">
    <location>
        <begin position="186"/>
        <end position="206"/>
    </location>
</feature>
<evidence type="ECO:0000259" key="10">
    <source>
        <dbReference type="Pfam" id="PF16916"/>
    </source>
</evidence>
<feature type="domain" description="Cation efflux protein transmembrane" evidence="9">
    <location>
        <begin position="14"/>
        <end position="248"/>
    </location>
</feature>
<evidence type="ECO:0000256" key="3">
    <source>
        <dbReference type="ARBA" id="ARBA00022448"/>
    </source>
</evidence>
<dbReference type="STRING" id="42514.ENSPNAP00000029276"/>
<gene>
    <name evidence="11" type="primary">SLC30A10</name>
</gene>
<dbReference type="InterPro" id="IPR027469">
    <property type="entry name" value="Cation_efflux_TMD_sf"/>
</dbReference>
<keyword evidence="7 8" id="KW-0472">Membrane</keyword>
<dbReference type="Ensembl" id="ENSPNAT00000016244.2">
    <property type="protein sequence ID" value="ENSPNAP00000029276.2"/>
    <property type="gene ID" value="ENSPNAG00000003381.2"/>
</dbReference>
<keyword evidence="12" id="KW-1185">Reference proteome</keyword>
<feature type="domain" description="Cation efflux protein cytoplasmic" evidence="10">
    <location>
        <begin position="252"/>
        <end position="329"/>
    </location>
</feature>
<name>A0A3B4E1R9_PYGNA</name>
<dbReference type="GO" id="GO:0005385">
    <property type="term" value="F:zinc ion transmembrane transporter activity"/>
    <property type="evidence" value="ECO:0007669"/>
    <property type="project" value="TreeGrafter"/>
</dbReference>
<dbReference type="Gene3D" id="1.20.1510.10">
    <property type="entry name" value="Cation efflux protein transmembrane domain"/>
    <property type="match status" value="1"/>
</dbReference>
<reference evidence="11" key="3">
    <citation type="submission" date="2025-09" db="UniProtKB">
        <authorList>
            <consortium name="Ensembl"/>
        </authorList>
    </citation>
    <scope>IDENTIFICATION</scope>
</reference>
<feature type="transmembrane region" description="Helical" evidence="8">
    <location>
        <begin position="112"/>
        <end position="133"/>
    </location>
</feature>
<organism evidence="11 12">
    <name type="scientific">Pygocentrus nattereri</name>
    <name type="common">Red-bellied piranha</name>
    <dbReference type="NCBI Taxonomy" id="42514"/>
    <lineage>
        <taxon>Eukaryota</taxon>
        <taxon>Metazoa</taxon>
        <taxon>Chordata</taxon>
        <taxon>Craniata</taxon>
        <taxon>Vertebrata</taxon>
        <taxon>Euteleostomi</taxon>
        <taxon>Actinopterygii</taxon>
        <taxon>Neopterygii</taxon>
        <taxon>Teleostei</taxon>
        <taxon>Ostariophysi</taxon>
        <taxon>Characiformes</taxon>
        <taxon>Characoidei</taxon>
        <taxon>Pygocentrus</taxon>
    </lineage>
</organism>
<proteinExistence type="inferred from homology"/>
<evidence type="ECO:0000313" key="12">
    <source>
        <dbReference type="Proteomes" id="UP001501920"/>
    </source>
</evidence>
<feature type="transmembrane region" description="Helical" evidence="8">
    <location>
        <begin position="37"/>
        <end position="58"/>
    </location>
</feature>
<dbReference type="Pfam" id="PF01545">
    <property type="entry name" value="Cation_efflux"/>
    <property type="match status" value="1"/>
</dbReference>
<evidence type="ECO:0000313" key="11">
    <source>
        <dbReference type="Ensembl" id="ENSPNAP00000029276.2"/>
    </source>
</evidence>
<evidence type="ECO:0000256" key="7">
    <source>
        <dbReference type="ARBA" id="ARBA00023136"/>
    </source>
</evidence>
<keyword evidence="3" id="KW-0813">Transport</keyword>
<evidence type="ECO:0000256" key="8">
    <source>
        <dbReference type="SAM" id="Phobius"/>
    </source>
</evidence>
<feature type="transmembrane region" description="Helical" evidence="8">
    <location>
        <begin position="226"/>
        <end position="248"/>
    </location>
</feature>
<evidence type="ECO:0000259" key="9">
    <source>
        <dbReference type="Pfam" id="PF01545"/>
    </source>
</evidence>
<dbReference type="GO" id="GO:0006882">
    <property type="term" value="P:intracellular zinc ion homeostasis"/>
    <property type="evidence" value="ECO:0007669"/>
    <property type="project" value="TreeGrafter"/>
</dbReference>
<evidence type="ECO:0000256" key="6">
    <source>
        <dbReference type="ARBA" id="ARBA00022989"/>
    </source>
</evidence>
<evidence type="ECO:0000256" key="5">
    <source>
        <dbReference type="ARBA" id="ARBA00022833"/>
    </source>
</evidence>
<keyword evidence="5" id="KW-0862">Zinc</keyword>
<evidence type="ECO:0000256" key="1">
    <source>
        <dbReference type="ARBA" id="ARBA00004141"/>
    </source>
</evidence>
<dbReference type="InterPro" id="IPR002524">
    <property type="entry name" value="Cation_efflux"/>
</dbReference>
<keyword evidence="6 8" id="KW-1133">Transmembrane helix</keyword>
<comment type="subcellular location">
    <subcellularLocation>
        <location evidence="1">Membrane</location>
        <topology evidence="1">Multi-pass membrane protein</topology>
    </subcellularLocation>
</comment>
<dbReference type="GeneTree" id="ENSGT00940000159967"/>
<comment type="similarity">
    <text evidence="2">Belongs to the cation diffusion facilitator (CDF) transporter (TC 2.A.4) family. SLC30A subfamily.</text>
</comment>
<dbReference type="Proteomes" id="UP001501920">
    <property type="component" value="Chromosome 5"/>
</dbReference>
<dbReference type="PANTHER" id="PTHR45820">
    <property type="entry name" value="FI23527P1"/>
    <property type="match status" value="1"/>
</dbReference>
<reference evidence="11" key="2">
    <citation type="submission" date="2025-08" db="UniProtKB">
        <authorList>
            <consortium name="Ensembl"/>
        </authorList>
    </citation>
    <scope>IDENTIFICATION</scope>
</reference>
<dbReference type="SUPFAM" id="SSF161111">
    <property type="entry name" value="Cation efflux protein transmembrane domain-like"/>
    <property type="match status" value="1"/>
</dbReference>
<accession>A0A3B4E1R9</accession>
<dbReference type="PANTHER" id="PTHR45820:SF3">
    <property type="entry name" value="CALCIUM_MANGANESE ANTIPORTER SLC30A10"/>
    <property type="match status" value="1"/>
</dbReference>
<dbReference type="NCBIfam" id="TIGR01297">
    <property type="entry name" value="CDF"/>
    <property type="match status" value="1"/>
</dbReference>
<dbReference type="InterPro" id="IPR027470">
    <property type="entry name" value="Cation_efflux_CTD"/>
</dbReference>
<reference evidence="11 12" key="1">
    <citation type="submission" date="2020-10" db="EMBL/GenBank/DDBJ databases">
        <title>Pygocentrus nattereri (red-bellied piranha) genome, fPygNat1, primary haplotype.</title>
        <authorList>
            <person name="Myers G."/>
            <person name="Meyer A."/>
            <person name="Karagic N."/>
            <person name="Pippel M."/>
            <person name="Winkler S."/>
            <person name="Tracey A."/>
            <person name="Wood J."/>
            <person name="Formenti G."/>
            <person name="Howe K."/>
            <person name="Fedrigo O."/>
            <person name="Jarvis E.D."/>
        </authorList>
    </citation>
    <scope>NUCLEOTIDE SEQUENCE [LARGE SCALE GENOMIC DNA]</scope>
</reference>
<keyword evidence="4 8" id="KW-0812">Transmembrane</keyword>
<dbReference type="InterPro" id="IPR058533">
    <property type="entry name" value="Cation_efflux_TM"/>
</dbReference>
<protein>
    <recommendedName>
        <fullName evidence="13">Solute carrier family 30 member 10</fullName>
    </recommendedName>
</protein>
<dbReference type="Pfam" id="PF16916">
    <property type="entry name" value="ZT_dimer"/>
    <property type="match status" value="1"/>
</dbReference>
<dbReference type="GO" id="GO:0016020">
    <property type="term" value="C:membrane"/>
    <property type="evidence" value="ECO:0007669"/>
    <property type="project" value="UniProtKB-SubCell"/>
</dbReference>
<dbReference type="GO" id="GO:0010312">
    <property type="term" value="P:detoxification of zinc ion"/>
    <property type="evidence" value="ECO:0007669"/>
    <property type="project" value="TreeGrafter"/>
</dbReference>
<evidence type="ECO:0000256" key="4">
    <source>
        <dbReference type="ARBA" id="ARBA00022692"/>
    </source>
</evidence>
<sequence length="403" mass="44156">MGRYTGKSCRLICLLTVMSLFFTAEIASGYIGNSIALISDSFNMLSDIISLSVGLLAARVRRRNGSKRWSYGLARVEVVGALANAVFLAALCFTICVQALKRLVSPEAIDKPELVLVVGSVGLGINIVGLLIFQDCRWLCRRTRRRASQDTQTSVDGEAGATGLKHEVAKIEDGQPLNIRGVLLHVLNDAMGSLVVVVTASLFYAWPVNNGEPCHWQCYVDPSLTLVMVAIVMSSGAPLVKETATILLHMIPRDLNFRGVVEDVCRLHGVLSVHEAHMWELTKGRYVATFHVRVTPDLHSSHSGIITLHRQIREVCHRVRIHSVTVQLEFGEPVLNGTSCSTPCLSPSCRKISCCPADVTTLIACKANLSLYPESTIDMYDKSRLKEQEAMQSISTCSSVTKF</sequence>
<evidence type="ECO:0008006" key="13">
    <source>
        <dbReference type="Google" id="ProtNLM"/>
    </source>
</evidence>
<dbReference type="GO" id="GO:0006828">
    <property type="term" value="P:manganese ion transport"/>
    <property type="evidence" value="ECO:0007669"/>
    <property type="project" value="TreeGrafter"/>
</dbReference>